<gene>
    <name evidence="2" type="ORF">Cni_G05543</name>
</gene>
<evidence type="ECO:0000259" key="1">
    <source>
        <dbReference type="SMART" id="SM01100"/>
    </source>
</evidence>
<dbReference type="PANTHER" id="PTHR45824:SF22">
    <property type="entry name" value="SEC14P-LIKE PHOSPHATIDYLINOSITOL TRANSFER FAMILY PROTEIN"/>
    <property type="match status" value="1"/>
</dbReference>
<dbReference type="GO" id="GO:0008526">
    <property type="term" value="F:phosphatidylinositol transfer activity"/>
    <property type="evidence" value="ECO:0007669"/>
    <property type="project" value="TreeGrafter"/>
</dbReference>
<dbReference type="SUPFAM" id="SSF52087">
    <property type="entry name" value="CRAL/TRIO domain"/>
    <property type="match status" value="1"/>
</dbReference>
<sequence length="264" mass="30029">MVISSDTITFYFLISATEIMEPRMKDKLLETMEVALRSEGSEGGSSRGEVNELRAVIGPLSGQSLILCNGACLRRYLRARNWSTDKSKKMLEETLKWRATYKPEEIRWHEVAVEGETGKVYRANFHDRDGRTVLVLRPGNRHLVYLLENAIINLPEGQEQMIWLIDFTDPKTCQKVKFVYPKNEESTSLMHKNFDLEVLPEEFGGKSKVQYNHEEFSKLMRKDDIKTAAVWGLDDKTTLPSHTTFGNSTSEVAPVPGHFAAQAS</sequence>
<proteinExistence type="predicted"/>
<dbReference type="InterPro" id="IPR052578">
    <property type="entry name" value="PI_Transfer_CRAL-TRIO"/>
</dbReference>
<dbReference type="Gene3D" id="3.40.525.10">
    <property type="entry name" value="CRAL-TRIO lipid binding domain"/>
    <property type="match status" value="2"/>
</dbReference>
<dbReference type="InterPro" id="IPR001251">
    <property type="entry name" value="CRAL-TRIO_dom"/>
</dbReference>
<organism evidence="2 3">
    <name type="scientific">Canna indica</name>
    <name type="common">Indian-shot</name>
    <dbReference type="NCBI Taxonomy" id="4628"/>
    <lineage>
        <taxon>Eukaryota</taxon>
        <taxon>Viridiplantae</taxon>
        <taxon>Streptophyta</taxon>
        <taxon>Embryophyta</taxon>
        <taxon>Tracheophyta</taxon>
        <taxon>Spermatophyta</taxon>
        <taxon>Magnoliopsida</taxon>
        <taxon>Liliopsida</taxon>
        <taxon>Zingiberales</taxon>
        <taxon>Cannaceae</taxon>
        <taxon>Canna</taxon>
    </lineage>
</organism>
<dbReference type="SMART" id="SM01100">
    <property type="entry name" value="CRAL_TRIO_N"/>
    <property type="match status" value="1"/>
</dbReference>
<dbReference type="Proteomes" id="UP001327560">
    <property type="component" value="Chromosome 2"/>
</dbReference>
<keyword evidence="3" id="KW-1185">Reference proteome</keyword>
<dbReference type="InterPro" id="IPR036273">
    <property type="entry name" value="CRAL/TRIO_N_dom_sf"/>
</dbReference>
<dbReference type="CDD" id="cd00170">
    <property type="entry name" value="SEC14"/>
    <property type="match status" value="1"/>
</dbReference>
<name>A0AAQ3Q535_9LILI</name>
<feature type="domain" description="CRAL/TRIO N-terminal" evidence="1">
    <location>
        <begin position="69"/>
        <end position="94"/>
    </location>
</feature>
<dbReference type="InterPro" id="IPR011074">
    <property type="entry name" value="CRAL/TRIO_N_dom"/>
</dbReference>
<protein>
    <submittedName>
        <fullName evidence="2">Phosphatidylinositol transfer protein 3 isoform X1</fullName>
    </submittedName>
</protein>
<reference evidence="2 3" key="1">
    <citation type="submission" date="2023-10" db="EMBL/GenBank/DDBJ databases">
        <title>Chromosome-scale genome assembly provides insights into flower coloration mechanisms of Canna indica.</title>
        <authorList>
            <person name="Li C."/>
        </authorList>
    </citation>
    <scope>NUCLEOTIDE SEQUENCE [LARGE SCALE GENOMIC DNA]</scope>
    <source>
        <tissue evidence="2">Flower</tissue>
    </source>
</reference>
<evidence type="ECO:0000313" key="2">
    <source>
        <dbReference type="EMBL" id="WOK96835.1"/>
    </source>
</evidence>
<accession>A0AAQ3Q535</accession>
<dbReference type="Pfam" id="PF03765">
    <property type="entry name" value="CRAL_TRIO_N"/>
    <property type="match status" value="1"/>
</dbReference>
<dbReference type="InterPro" id="IPR036865">
    <property type="entry name" value="CRAL-TRIO_dom_sf"/>
</dbReference>
<dbReference type="PANTHER" id="PTHR45824">
    <property type="entry name" value="GH16843P"/>
    <property type="match status" value="1"/>
</dbReference>
<dbReference type="EMBL" id="CP136891">
    <property type="protein sequence ID" value="WOK96835.1"/>
    <property type="molecule type" value="Genomic_DNA"/>
</dbReference>
<evidence type="ECO:0000313" key="3">
    <source>
        <dbReference type="Proteomes" id="UP001327560"/>
    </source>
</evidence>
<dbReference type="AlphaFoldDB" id="A0AAQ3Q535"/>
<dbReference type="SUPFAM" id="SSF46938">
    <property type="entry name" value="CRAL/TRIO N-terminal domain"/>
    <property type="match status" value="1"/>
</dbReference>